<dbReference type="PROSITE" id="PS50850">
    <property type="entry name" value="MFS"/>
    <property type="match status" value="1"/>
</dbReference>
<dbReference type="Pfam" id="PF07690">
    <property type="entry name" value="MFS_1"/>
    <property type="match status" value="1"/>
</dbReference>
<evidence type="ECO:0000313" key="6">
    <source>
        <dbReference type="EMBL" id="HJA79789.1"/>
    </source>
</evidence>
<dbReference type="CDD" id="cd17478">
    <property type="entry name" value="MFS_FsR"/>
    <property type="match status" value="1"/>
</dbReference>
<dbReference type="GO" id="GO:0022857">
    <property type="term" value="F:transmembrane transporter activity"/>
    <property type="evidence" value="ECO:0007669"/>
    <property type="project" value="InterPro"/>
</dbReference>
<feature type="domain" description="Major facilitator superfamily (MFS) profile" evidence="5">
    <location>
        <begin position="1"/>
        <end position="382"/>
    </location>
</feature>
<feature type="transmembrane region" description="Helical" evidence="4">
    <location>
        <begin position="69"/>
        <end position="86"/>
    </location>
</feature>
<keyword evidence="2 4" id="KW-1133">Transmembrane helix</keyword>
<evidence type="ECO:0000256" key="2">
    <source>
        <dbReference type="ARBA" id="ARBA00022989"/>
    </source>
</evidence>
<evidence type="ECO:0000313" key="7">
    <source>
        <dbReference type="Proteomes" id="UP000823821"/>
    </source>
</evidence>
<feature type="transmembrane region" description="Helical" evidence="4">
    <location>
        <begin position="270"/>
        <end position="288"/>
    </location>
</feature>
<feature type="transmembrane region" description="Helical" evidence="4">
    <location>
        <begin position="160"/>
        <end position="180"/>
    </location>
</feature>
<dbReference type="InterPro" id="IPR020846">
    <property type="entry name" value="MFS_dom"/>
</dbReference>
<feature type="transmembrane region" description="Helical" evidence="4">
    <location>
        <begin position="201"/>
        <end position="220"/>
    </location>
</feature>
<feature type="transmembrane region" description="Helical" evidence="4">
    <location>
        <begin position="92"/>
        <end position="110"/>
    </location>
</feature>
<sequence length="393" mass="40620">MDVKKIFSISLGHLACDINGGALPTLLPHLAAAHQFNYQTSGGLMFAYSVASSIVQPVFGLLSDKVRKPVFVPLGVLLASLGLGLSGWLDSYWAIFAVLVISGVGGALFHPEGARYANRMAGEQKGMALSIFSVGGNSGFVLGPLLLTAGTGLFGLRGTLVFTLVGLIMALVLFRLLVLVPQAESTPSGASAAGAAGENDWKAFGVLVFVIMSRSILFLGLNSYIPLYWTDVFGWSNEDAALVLALFGGVGVTSNVLGGMLADRSGYSRAIRLAYVLCLPALLLFPWVTSPWLAGLLLIPLAVGLFAPFSAMVVLGQKYLARNMGFASGVTLGLALSVGGMATPLLGRIADTAGGLPTAFLCLGPVALMGGLASLFLHDPRETAPASGDGEAA</sequence>
<dbReference type="GO" id="GO:0005886">
    <property type="term" value="C:plasma membrane"/>
    <property type="evidence" value="ECO:0007669"/>
    <property type="project" value="TreeGrafter"/>
</dbReference>
<accession>A0A9D2HQ02</accession>
<evidence type="ECO:0000259" key="5">
    <source>
        <dbReference type="PROSITE" id="PS50850"/>
    </source>
</evidence>
<keyword evidence="1 4" id="KW-0812">Transmembrane</keyword>
<name>A0A9D2HQ02_9BACT</name>
<feature type="transmembrane region" description="Helical" evidence="4">
    <location>
        <begin position="43"/>
        <end position="62"/>
    </location>
</feature>
<reference evidence="6" key="2">
    <citation type="submission" date="2021-04" db="EMBL/GenBank/DDBJ databases">
        <authorList>
            <person name="Gilroy R."/>
        </authorList>
    </citation>
    <scope>NUCLEOTIDE SEQUENCE</scope>
    <source>
        <strain evidence="6">5032</strain>
    </source>
</reference>
<dbReference type="Gene3D" id="1.20.1250.20">
    <property type="entry name" value="MFS general substrate transporter like domains"/>
    <property type="match status" value="2"/>
</dbReference>
<dbReference type="SUPFAM" id="SSF103473">
    <property type="entry name" value="MFS general substrate transporter"/>
    <property type="match status" value="1"/>
</dbReference>
<dbReference type="PANTHER" id="PTHR43129">
    <property type="entry name" value="FOSMIDOMYCIN RESISTANCE PROTEIN"/>
    <property type="match status" value="1"/>
</dbReference>
<feature type="transmembrane region" description="Helical" evidence="4">
    <location>
        <begin position="240"/>
        <end position="258"/>
    </location>
</feature>
<evidence type="ECO:0000256" key="1">
    <source>
        <dbReference type="ARBA" id="ARBA00022692"/>
    </source>
</evidence>
<keyword evidence="3 4" id="KW-0472">Membrane</keyword>
<dbReference type="AlphaFoldDB" id="A0A9D2HQ02"/>
<feature type="transmembrane region" description="Helical" evidence="4">
    <location>
        <begin position="131"/>
        <end position="154"/>
    </location>
</feature>
<feature type="transmembrane region" description="Helical" evidence="4">
    <location>
        <begin position="294"/>
        <end position="314"/>
    </location>
</feature>
<dbReference type="InterPro" id="IPR011701">
    <property type="entry name" value="MFS"/>
</dbReference>
<dbReference type="InterPro" id="IPR036259">
    <property type="entry name" value="MFS_trans_sf"/>
</dbReference>
<feature type="transmembrane region" description="Helical" evidence="4">
    <location>
        <begin position="326"/>
        <end position="346"/>
    </location>
</feature>
<dbReference type="Proteomes" id="UP000823821">
    <property type="component" value="Unassembled WGS sequence"/>
</dbReference>
<gene>
    <name evidence="6" type="ORF">H9784_09545</name>
</gene>
<proteinExistence type="predicted"/>
<reference evidence="6" key="1">
    <citation type="journal article" date="2021" name="PeerJ">
        <title>Extensive microbial diversity within the chicken gut microbiome revealed by metagenomics and culture.</title>
        <authorList>
            <person name="Gilroy R."/>
            <person name="Ravi A."/>
            <person name="Getino M."/>
            <person name="Pursley I."/>
            <person name="Horton D.L."/>
            <person name="Alikhan N.F."/>
            <person name="Baker D."/>
            <person name="Gharbi K."/>
            <person name="Hall N."/>
            <person name="Watson M."/>
            <person name="Adriaenssens E.M."/>
            <person name="Foster-Nyarko E."/>
            <person name="Jarju S."/>
            <person name="Secka A."/>
            <person name="Antonio M."/>
            <person name="Oren A."/>
            <person name="Chaudhuri R.R."/>
            <person name="La Ragione R."/>
            <person name="Hildebrand F."/>
            <person name="Pallen M.J."/>
        </authorList>
    </citation>
    <scope>NUCLEOTIDE SEQUENCE</scope>
    <source>
        <strain evidence="6">5032</strain>
    </source>
</reference>
<evidence type="ECO:0000256" key="4">
    <source>
        <dbReference type="SAM" id="Phobius"/>
    </source>
</evidence>
<protein>
    <submittedName>
        <fullName evidence="6">MFS transporter</fullName>
    </submittedName>
</protein>
<feature type="transmembrane region" description="Helical" evidence="4">
    <location>
        <begin position="358"/>
        <end position="377"/>
    </location>
</feature>
<dbReference type="PANTHER" id="PTHR43129:SF1">
    <property type="entry name" value="FOSMIDOMYCIN RESISTANCE PROTEIN"/>
    <property type="match status" value="1"/>
</dbReference>
<evidence type="ECO:0000256" key="3">
    <source>
        <dbReference type="ARBA" id="ARBA00023136"/>
    </source>
</evidence>
<organism evidence="6 7">
    <name type="scientific">Candidatus Desulfovibrio intestinavium</name>
    <dbReference type="NCBI Taxonomy" id="2838534"/>
    <lineage>
        <taxon>Bacteria</taxon>
        <taxon>Pseudomonadati</taxon>
        <taxon>Thermodesulfobacteriota</taxon>
        <taxon>Desulfovibrionia</taxon>
        <taxon>Desulfovibrionales</taxon>
        <taxon>Desulfovibrionaceae</taxon>
        <taxon>Desulfovibrio</taxon>
    </lineage>
</organism>
<comment type="caution">
    <text evidence="6">The sequence shown here is derived from an EMBL/GenBank/DDBJ whole genome shotgun (WGS) entry which is preliminary data.</text>
</comment>
<dbReference type="EMBL" id="DWZD01000050">
    <property type="protein sequence ID" value="HJA79789.1"/>
    <property type="molecule type" value="Genomic_DNA"/>
</dbReference>